<sequence>MEMAWHHPRALFPSEGISSSLVLQHREVWV</sequence>
<dbReference type="AlphaFoldDB" id="A0A0K2V8X9"/>
<reference evidence="1" key="1">
    <citation type="submission" date="2014-05" db="EMBL/GenBank/DDBJ databases">
        <authorList>
            <person name="Chronopoulou M."/>
        </authorList>
    </citation>
    <scope>NUCLEOTIDE SEQUENCE</scope>
    <source>
        <tissue evidence="1">Whole organism</tissue>
    </source>
</reference>
<proteinExistence type="predicted"/>
<evidence type="ECO:0000313" key="1">
    <source>
        <dbReference type="EMBL" id="CDW46785.1"/>
    </source>
</evidence>
<protein>
    <submittedName>
        <fullName evidence="1">Uncharacterized protein</fullName>
    </submittedName>
</protein>
<name>A0A0K2V8X9_LEPSM</name>
<accession>A0A0K2V8X9</accession>
<dbReference type="EMBL" id="HACA01029424">
    <property type="protein sequence ID" value="CDW46785.1"/>
    <property type="molecule type" value="Transcribed_RNA"/>
</dbReference>
<organism evidence="1">
    <name type="scientific">Lepeophtheirus salmonis</name>
    <name type="common">Salmon louse</name>
    <name type="synonym">Caligus salmonis</name>
    <dbReference type="NCBI Taxonomy" id="72036"/>
    <lineage>
        <taxon>Eukaryota</taxon>
        <taxon>Metazoa</taxon>
        <taxon>Ecdysozoa</taxon>
        <taxon>Arthropoda</taxon>
        <taxon>Crustacea</taxon>
        <taxon>Multicrustacea</taxon>
        <taxon>Hexanauplia</taxon>
        <taxon>Copepoda</taxon>
        <taxon>Siphonostomatoida</taxon>
        <taxon>Caligidae</taxon>
        <taxon>Lepeophtheirus</taxon>
    </lineage>
</organism>
<feature type="non-terminal residue" evidence="1">
    <location>
        <position position="30"/>
    </location>
</feature>